<dbReference type="GO" id="GO:0022857">
    <property type="term" value="F:transmembrane transporter activity"/>
    <property type="evidence" value="ECO:0007669"/>
    <property type="project" value="InterPro"/>
</dbReference>
<evidence type="ECO:0000313" key="8">
    <source>
        <dbReference type="EMBL" id="KRF78727.1"/>
    </source>
</evidence>
<feature type="transmembrane region" description="Helical" evidence="5">
    <location>
        <begin position="310"/>
        <end position="328"/>
    </location>
</feature>
<dbReference type="InterPro" id="IPR020846">
    <property type="entry name" value="MFS_dom"/>
</dbReference>
<dbReference type="InterPro" id="IPR007110">
    <property type="entry name" value="Ig-like_dom"/>
</dbReference>
<proteinExistence type="predicted"/>
<feature type="transmembrane region" description="Helical" evidence="5">
    <location>
        <begin position="398"/>
        <end position="420"/>
    </location>
</feature>
<evidence type="ECO:0000256" key="5">
    <source>
        <dbReference type="SAM" id="Phobius"/>
    </source>
</evidence>
<feature type="domain" description="Ig-like" evidence="6">
    <location>
        <begin position="481"/>
        <end position="547"/>
    </location>
</feature>
<keyword evidence="3 5" id="KW-1133">Transmembrane helix</keyword>
<comment type="subcellular location">
    <subcellularLocation>
        <location evidence="1">Membrane</location>
        <topology evidence="1">Multi-pass membrane protein</topology>
    </subcellularLocation>
</comment>
<feature type="transmembrane region" description="Helical" evidence="5">
    <location>
        <begin position="163"/>
        <end position="183"/>
    </location>
</feature>
<feature type="transmembrane region" description="Helical" evidence="5">
    <location>
        <begin position="457"/>
        <end position="480"/>
    </location>
</feature>
<keyword evidence="4 5" id="KW-0472">Membrane</keyword>
<feature type="transmembrane region" description="Helical" evidence="5">
    <location>
        <begin position="340"/>
        <end position="361"/>
    </location>
</feature>
<evidence type="ECO:0000259" key="6">
    <source>
        <dbReference type="PROSITE" id="PS50835"/>
    </source>
</evidence>
<dbReference type="PROSITE" id="PS50850">
    <property type="entry name" value="MFS"/>
    <property type="match status" value="1"/>
</dbReference>
<dbReference type="InterPro" id="IPR005828">
    <property type="entry name" value="MFS_sugar_transport-like"/>
</dbReference>
<dbReference type="Proteomes" id="UP000008792">
    <property type="component" value="Unassembled WGS sequence"/>
</dbReference>
<dbReference type="SUPFAM" id="SSF103473">
    <property type="entry name" value="MFS general substrate transporter"/>
    <property type="match status" value="1"/>
</dbReference>
<dbReference type="AlphaFoldDB" id="A0A0Q9W946"/>
<evidence type="ECO:0000256" key="2">
    <source>
        <dbReference type="ARBA" id="ARBA00022692"/>
    </source>
</evidence>
<dbReference type="OrthoDB" id="3936150at2759"/>
<dbReference type="Gene3D" id="1.20.1250.20">
    <property type="entry name" value="MFS general substrate transporter like domains"/>
    <property type="match status" value="1"/>
</dbReference>
<accession>A0A0Q9W946</accession>
<feature type="transmembrane region" description="Helical" evidence="5">
    <location>
        <begin position="112"/>
        <end position="130"/>
    </location>
</feature>
<keyword evidence="2 5" id="KW-0812">Transmembrane</keyword>
<dbReference type="InParanoid" id="A0A0Q9W946"/>
<reference evidence="8 9" key="1">
    <citation type="journal article" date="2007" name="Nature">
        <title>Evolution of genes and genomes on the Drosophila phylogeny.</title>
        <authorList>
            <consortium name="Drosophila 12 Genomes Consortium"/>
            <person name="Clark A.G."/>
            <person name="Eisen M.B."/>
            <person name="Smith D.R."/>
            <person name="Bergman C.M."/>
            <person name="Oliver B."/>
            <person name="Markow T.A."/>
            <person name="Kaufman T.C."/>
            <person name="Kellis M."/>
            <person name="Gelbart W."/>
            <person name="Iyer V.N."/>
            <person name="Pollard D.A."/>
            <person name="Sackton T.B."/>
            <person name="Larracuente A.M."/>
            <person name="Singh N.D."/>
            <person name="Abad J.P."/>
            <person name="Abt D.N."/>
            <person name="Adryan B."/>
            <person name="Aguade M."/>
            <person name="Akashi H."/>
            <person name="Anderson W.W."/>
            <person name="Aquadro C.F."/>
            <person name="Ardell D.H."/>
            <person name="Arguello R."/>
            <person name="Artieri C.G."/>
            <person name="Barbash D.A."/>
            <person name="Barker D."/>
            <person name="Barsanti P."/>
            <person name="Batterham P."/>
            <person name="Batzoglou S."/>
            <person name="Begun D."/>
            <person name="Bhutkar A."/>
            <person name="Blanco E."/>
            <person name="Bosak S.A."/>
            <person name="Bradley R.K."/>
            <person name="Brand A.D."/>
            <person name="Brent M.R."/>
            <person name="Brooks A.N."/>
            <person name="Brown R.H."/>
            <person name="Butlin R.K."/>
            <person name="Caggese C."/>
            <person name="Calvi B.R."/>
            <person name="Bernardo de Carvalho A."/>
            <person name="Caspi A."/>
            <person name="Castrezana S."/>
            <person name="Celniker S.E."/>
            <person name="Chang J.L."/>
            <person name="Chapple C."/>
            <person name="Chatterji S."/>
            <person name="Chinwalla A."/>
            <person name="Civetta A."/>
            <person name="Clifton S.W."/>
            <person name="Comeron J.M."/>
            <person name="Costello J.C."/>
            <person name="Coyne J.A."/>
            <person name="Daub J."/>
            <person name="David R.G."/>
            <person name="Delcher A.L."/>
            <person name="Delehaunty K."/>
            <person name="Do C.B."/>
            <person name="Ebling H."/>
            <person name="Edwards K."/>
            <person name="Eickbush T."/>
            <person name="Evans J.D."/>
            <person name="Filipski A."/>
            <person name="Findeiss S."/>
            <person name="Freyhult E."/>
            <person name="Fulton L."/>
            <person name="Fulton R."/>
            <person name="Garcia A.C."/>
            <person name="Gardiner A."/>
            <person name="Garfield D.A."/>
            <person name="Garvin B.E."/>
            <person name="Gibson G."/>
            <person name="Gilbert D."/>
            <person name="Gnerre S."/>
            <person name="Godfrey J."/>
            <person name="Good R."/>
            <person name="Gotea V."/>
            <person name="Gravely B."/>
            <person name="Greenberg A.J."/>
            <person name="Griffiths-Jones S."/>
            <person name="Gross S."/>
            <person name="Guigo R."/>
            <person name="Gustafson E.A."/>
            <person name="Haerty W."/>
            <person name="Hahn M.W."/>
            <person name="Halligan D.L."/>
            <person name="Halpern A.L."/>
            <person name="Halter G.M."/>
            <person name="Han M.V."/>
            <person name="Heger A."/>
            <person name="Hillier L."/>
            <person name="Hinrichs A.S."/>
            <person name="Holmes I."/>
            <person name="Hoskins R.A."/>
            <person name="Hubisz M.J."/>
            <person name="Hultmark D."/>
            <person name="Huntley M.A."/>
            <person name="Jaffe D.B."/>
            <person name="Jagadeeshan S."/>
            <person name="Jeck W.R."/>
            <person name="Johnson J."/>
            <person name="Jones C.D."/>
            <person name="Jordan W.C."/>
            <person name="Karpen G.H."/>
            <person name="Kataoka E."/>
            <person name="Keightley P.D."/>
            <person name="Kheradpour P."/>
            <person name="Kirkness E.F."/>
            <person name="Koerich L.B."/>
            <person name="Kristiansen K."/>
            <person name="Kudrna D."/>
            <person name="Kulathinal R.J."/>
            <person name="Kumar S."/>
            <person name="Kwok R."/>
            <person name="Lander E."/>
            <person name="Langley C.H."/>
            <person name="Lapoint R."/>
            <person name="Lazzaro B.P."/>
            <person name="Lee S.J."/>
            <person name="Levesque L."/>
            <person name="Li R."/>
            <person name="Lin C.F."/>
            <person name="Lin M.F."/>
            <person name="Lindblad-Toh K."/>
            <person name="Llopart A."/>
            <person name="Long M."/>
            <person name="Low L."/>
            <person name="Lozovsky E."/>
            <person name="Lu J."/>
            <person name="Luo M."/>
            <person name="Machado C.A."/>
            <person name="Makalowski W."/>
            <person name="Marzo M."/>
            <person name="Matsuda M."/>
            <person name="Matzkin L."/>
            <person name="McAllister B."/>
            <person name="McBride C.S."/>
            <person name="McKernan B."/>
            <person name="McKernan K."/>
            <person name="Mendez-Lago M."/>
            <person name="Minx P."/>
            <person name="Mollenhauer M.U."/>
            <person name="Montooth K."/>
            <person name="Mount S.M."/>
            <person name="Mu X."/>
            <person name="Myers E."/>
            <person name="Negre B."/>
            <person name="Newfeld S."/>
            <person name="Nielsen R."/>
            <person name="Noor M.A."/>
            <person name="O'Grady P."/>
            <person name="Pachter L."/>
            <person name="Papaceit M."/>
            <person name="Parisi M.J."/>
            <person name="Parisi M."/>
            <person name="Parts L."/>
            <person name="Pedersen J.S."/>
            <person name="Pesole G."/>
            <person name="Phillippy A.M."/>
            <person name="Ponting C.P."/>
            <person name="Pop M."/>
            <person name="Porcelli D."/>
            <person name="Powell J.R."/>
            <person name="Prohaska S."/>
            <person name="Pruitt K."/>
            <person name="Puig M."/>
            <person name="Quesneville H."/>
            <person name="Ram K.R."/>
            <person name="Rand D."/>
            <person name="Rasmussen M.D."/>
            <person name="Reed L.K."/>
            <person name="Reenan R."/>
            <person name="Reily A."/>
            <person name="Remington K.A."/>
            <person name="Rieger T.T."/>
            <person name="Ritchie M.G."/>
            <person name="Robin C."/>
            <person name="Rogers Y.H."/>
            <person name="Rohde C."/>
            <person name="Rozas J."/>
            <person name="Rubenfield M.J."/>
            <person name="Ruiz A."/>
            <person name="Russo S."/>
            <person name="Salzberg S.L."/>
            <person name="Sanchez-Gracia A."/>
            <person name="Saranga D.J."/>
            <person name="Sato H."/>
            <person name="Schaeffer S.W."/>
            <person name="Schatz M.C."/>
            <person name="Schlenke T."/>
            <person name="Schwartz R."/>
            <person name="Segarra C."/>
            <person name="Singh R.S."/>
            <person name="Sirot L."/>
            <person name="Sirota M."/>
            <person name="Sisneros N.B."/>
            <person name="Smith C.D."/>
            <person name="Smith T.F."/>
            <person name="Spieth J."/>
            <person name="Stage D.E."/>
            <person name="Stark A."/>
            <person name="Stephan W."/>
            <person name="Strausberg R.L."/>
            <person name="Strempel S."/>
            <person name="Sturgill D."/>
            <person name="Sutton G."/>
            <person name="Sutton G.G."/>
            <person name="Tao W."/>
            <person name="Teichmann S."/>
            <person name="Tobari Y.N."/>
            <person name="Tomimura Y."/>
            <person name="Tsolas J.M."/>
            <person name="Valente V.L."/>
            <person name="Venter E."/>
            <person name="Venter J.C."/>
            <person name="Vicario S."/>
            <person name="Vieira F.G."/>
            <person name="Vilella A.J."/>
            <person name="Villasante A."/>
            <person name="Walenz B."/>
            <person name="Wang J."/>
            <person name="Wasserman M."/>
            <person name="Watts T."/>
            <person name="Wilson D."/>
            <person name="Wilson R.K."/>
            <person name="Wing R.A."/>
            <person name="Wolfner M.F."/>
            <person name="Wong A."/>
            <person name="Wong G.K."/>
            <person name="Wu C.I."/>
            <person name="Wu G."/>
            <person name="Yamamoto D."/>
            <person name="Yang H.P."/>
            <person name="Yang S.P."/>
            <person name="Yorke J.A."/>
            <person name="Yoshida K."/>
            <person name="Zdobnov E."/>
            <person name="Zhang P."/>
            <person name="Zhang Y."/>
            <person name="Zimin A.V."/>
            <person name="Baldwin J."/>
            <person name="Abdouelleil A."/>
            <person name="Abdulkadir J."/>
            <person name="Abebe A."/>
            <person name="Abera B."/>
            <person name="Abreu J."/>
            <person name="Acer S.C."/>
            <person name="Aftuck L."/>
            <person name="Alexander A."/>
            <person name="An P."/>
            <person name="Anderson E."/>
            <person name="Anderson S."/>
            <person name="Arachi H."/>
            <person name="Azer M."/>
            <person name="Bachantsang P."/>
            <person name="Barry A."/>
            <person name="Bayul T."/>
            <person name="Berlin A."/>
            <person name="Bessette D."/>
            <person name="Bloom T."/>
            <person name="Blye J."/>
            <person name="Boguslavskiy L."/>
            <person name="Bonnet C."/>
            <person name="Boukhgalter B."/>
            <person name="Bourzgui I."/>
            <person name="Brown A."/>
            <person name="Cahill P."/>
            <person name="Channer S."/>
            <person name="Cheshatsang Y."/>
            <person name="Chuda L."/>
            <person name="Citroen M."/>
            <person name="Collymore A."/>
            <person name="Cooke P."/>
            <person name="Costello M."/>
            <person name="D'Aco K."/>
            <person name="Daza R."/>
            <person name="De Haan G."/>
            <person name="DeGray S."/>
            <person name="DeMaso C."/>
            <person name="Dhargay N."/>
            <person name="Dooley K."/>
            <person name="Dooley E."/>
            <person name="Doricent M."/>
            <person name="Dorje P."/>
            <person name="Dorjee K."/>
            <person name="Dupes A."/>
            <person name="Elong R."/>
            <person name="Falk J."/>
            <person name="Farina A."/>
            <person name="Faro S."/>
            <person name="Ferguson D."/>
            <person name="Fisher S."/>
            <person name="Foley C.D."/>
            <person name="Franke A."/>
            <person name="Friedrich D."/>
            <person name="Gadbois L."/>
            <person name="Gearin G."/>
            <person name="Gearin C.R."/>
            <person name="Giannoukos G."/>
            <person name="Goode T."/>
            <person name="Graham J."/>
            <person name="Grandbois E."/>
            <person name="Grewal S."/>
            <person name="Gyaltsen K."/>
            <person name="Hafez N."/>
            <person name="Hagos B."/>
            <person name="Hall J."/>
            <person name="Henson C."/>
            <person name="Hollinger A."/>
            <person name="Honan T."/>
            <person name="Huard M.D."/>
            <person name="Hughes L."/>
            <person name="Hurhula B."/>
            <person name="Husby M.E."/>
            <person name="Kamat A."/>
            <person name="Kanga B."/>
            <person name="Kashin S."/>
            <person name="Khazanovich D."/>
            <person name="Kisner P."/>
            <person name="Lance K."/>
            <person name="Lara M."/>
            <person name="Lee W."/>
            <person name="Lennon N."/>
            <person name="Letendre F."/>
            <person name="LeVine R."/>
            <person name="Lipovsky A."/>
            <person name="Liu X."/>
            <person name="Liu J."/>
            <person name="Liu S."/>
            <person name="Lokyitsang T."/>
            <person name="Lokyitsang Y."/>
            <person name="Lubonja R."/>
            <person name="Lui A."/>
            <person name="MacDonald P."/>
            <person name="Magnisalis V."/>
            <person name="Maru K."/>
            <person name="Matthews C."/>
            <person name="McCusker W."/>
            <person name="McDonough S."/>
            <person name="Mehta T."/>
            <person name="Meldrim J."/>
            <person name="Meneus L."/>
            <person name="Mihai O."/>
            <person name="Mihalev A."/>
            <person name="Mihova T."/>
            <person name="Mittelman R."/>
            <person name="Mlenga V."/>
            <person name="Montmayeur A."/>
            <person name="Mulrain L."/>
            <person name="Navidi A."/>
            <person name="Naylor J."/>
            <person name="Negash T."/>
            <person name="Nguyen T."/>
            <person name="Nguyen N."/>
            <person name="Nicol R."/>
            <person name="Norbu C."/>
            <person name="Norbu N."/>
            <person name="Novod N."/>
            <person name="O'Neill B."/>
            <person name="Osman S."/>
            <person name="Markiewicz E."/>
            <person name="Oyono O.L."/>
            <person name="Patti C."/>
            <person name="Phunkhang P."/>
            <person name="Pierre F."/>
            <person name="Priest M."/>
            <person name="Raghuraman S."/>
            <person name="Rege F."/>
            <person name="Reyes R."/>
            <person name="Rise C."/>
            <person name="Rogov P."/>
            <person name="Ross K."/>
            <person name="Ryan E."/>
            <person name="Settipalli S."/>
            <person name="Shea T."/>
            <person name="Sherpa N."/>
            <person name="Shi L."/>
            <person name="Shih D."/>
            <person name="Sparrow T."/>
            <person name="Spaulding J."/>
            <person name="Stalker J."/>
            <person name="Stange-Thomann N."/>
            <person name="Stavropoulos S."/>
            <person name="Stone C."/>
            <person name="Strader C."/>
            <person name="Tesfaye S."/>
            <person name="Thomson T."/>
            <person name="Thoulutsang Y."/>
            <person name="Thoulutsang D."/>
            <person name="Topham K."/>
            <person name="Topping I."/>
            <person name="Tsamla T."/>
            <person name="Vassiliev H."/>
            <person name="Vo A."/>
            <person name="Wangchuk T."/>
            <person name="Wangdi T."/>
            <person name="Weiand M."/>
            <person name="Wilkinson J."/>
            <person name="Wilson A."/>
            <person name="Yadav S."/>
            <person name="Young G."/>
            <person name="Yu Q."/>
            <person name="Zembek L."/>
            <person name="Zhong D."/>
            <person name="Zimmer A."/>
            <person name="Zwirko Z."/>
            <person name="Jaffe D.B."/>
            <person name="Alvarez P."/>
            <person name="Brockman W."/>
            <person name="Butler J."/>
            <person name="Chin C."/>
            <person name="Gnerre S."/>
            <person name="Grabherr M."/>
            <person name="Kleber M."/>
            <person name="Mauceli E."/>
            <person name="MacCallum I."/>
        </authorList>
    </citation>
    <scope>NUCLEOTIDE SEQUENCE [LARGE SCALE GENOMIC DNA]</scope>
    <source>
        <strain evidence="9">Tucson 15010-1051.87</strain>
    </source>
</reference>
<sequence>MLEVDNILEKCGDFSRQQRIMLVLCSLLNLLSAIHFLSNPIINYVPKYWCADGLDPGAPPPKESSCKPLYNNSTNSDTCNKYNYELHMGFQSFVSEKNWICDEGWKIRKGQAYFLAGRLISSLFMGYLADILGRVPILILTNVIATSGNFLTIFNMNVDLFCIFRFVCGFVINTNVTFIRILIVEYMRPSLRTVCLNICSGFFICLGMASTSWIVALIGNWRRFMLFDSLPIFVMPIFVIFVPESVQWLISRKKYDKAIASLKRVAKINGRQIDDSVFEEFIEDCKFSQQNTKKNPNLLHLLRMPRLRRIFLIMLLELTVILFYRELIKHHIRHLNISPFVRSSSLITSILPASLVVIILQDRIGRKALALTILLLIVLFILLPSVLLLHAANPSTPLLLTIYVFGSVFFQLAFLSNIQYTLELVPTCVRSQAMGAIFFIAYVLYICKGYILNLREVFVLLPEMILGVIAFMGACFCLLLPETMNRTLPCSLEDGEKLGNDEHWYTFGCTKKRTQPSLKTPWQHKMGNVEAGFRSLLYVAYVNEYIC</sequence>
<dbReference type="GO" id="GO:0016020">
    <property type="term" value="C:membrane"/>
    <property type="evidence" value="ECO:0007669"/>
    <property type="project" value="UniProtKB-SubCell"/>
</dbReference>
<evidence type="ECO:0000256" key="4">
    <source>
        <dbReference type="ARBA" id="ARBA00023136"/>
    </source>
</evidence>
<feature type="transmembrane region" description="Helical" evidence="5">
    <location>
        <begin position="432"/>
        <end position="451"/>
    </location>
</feature>
<feature type="transmembrane region" description="Helical" evidence="5">
    <location>
        <begin position="20"/>
        <end position="38"/>
    </location>
</feature>
<dbReference type="PANTHER" id="PTHR24064">
    <property type="entry name" value="SOLUTE CARRIER FAMILY 22 MEMBER"/>
    <property type="match status" value="1"/>
</dbReference>
<name>A0A0Q9W946_DROVI</name>
<feature type="transmembrane region" description="Helical" evidence="5">
    <location>
        <begin position="195"/>
        <end position="218"/>
    </location>
</feature>
<gene>
    <name evidence="8" type="primary">Dvir\GJ10440</name>
    <name evidence="8" type="ORF">Dvir_GJ10440</name>
</gene>
<dbReference type="PROSITE" id="PS50835">
    <property type="entry name" value="IG_LIKE"/>
    <property type="match status" value="1"/>
</dbReference>
<feature type="transmembrane region" description="Helical" evidence="5">
    <location>
        <begin position="230"/>
        <end position="250"/>
    </location>
</feature>
<evidence type="ECO:0000256" key="1">
    <source>
        <dbReference type="ARBA" id="ARBA00004141"/>
    </source>
</evidence>
<evidence type="ECO:0000313" key="9">
    <source>
        <dbReference type="Proteomes" id="UP000008792"/>
    </source>
</evidence>
<feature type="transmembrane region" description="Helical" evidence="5">
    <location>
        <begin position="368"/>
        <end position="392"/>
    </location>
</feature>
<dbReference type="InterPro" id="IPR036259">
    <property type="entry name" value="MFS_trans_sf"/>
</dbReference>
<dbReference type="Pfam" id="PF00083">
    <property type="entry name" value="Sugar_tr"/>
    <property type="match status" value="1"/>
</dbReference>
<keyword evidence="9" id="KW-1185">Reference proteome</keyword>
<protein>
    <submittedName>
        <fullName evidence="8">Uncharacterized protein, isoform C</fullName>
    </submittedName>
</protein>
<organism evidence="8 9">
    <name type="scientific">Drosophila virilis</name>
    <name type="common">Fruit fly</name>
    <dbReference type="NCBI Taxonomy" id="7244"/>
    <lineage>
        <taxon>Eukaryota</taxon>
        <taxon>Metazoa</taxon>
        <taxon>Ecdysozoa</taxon>
        <taxon>Arthropoda</taxon>
        <taxon>Hexapoda</taxon>
        <taxon>Insecta</taxon>
        <taxon>Pterygota</taxon>
        <taxon>Neoptera</taxon>
        <taxon>Endopterygota</taxon>
        <taxon>Diptera</taxon>
        <taxon>Brachycera</taxon>
        <taxon>Muscomorpha</taxon>
        <taxon>Ephydroidea</taxon>
        <taxon>Drosophilidae</taxon>
        <taxon>Drosophila</taxon>
    </lineage>
</organism>
<dbReference type="STRING" id="7244.A0A0Q9W946"/>
<feature type="domain" description="Major facilitator superfamily (MFS) profile" evidence="7">
    <location>
        <begin position="21"/>
        <end position="485"/>
    </location>
</feature>
<evidence type="ECO:0000259" key="7">
    <source>
        <dbReference type="PROSITE" id="PS50850"/>
    </source>
</evidence>
<dbReference type="EMBL" id="CH940652">
    <property type="protein sequence ID" value="KRF78727.1"/>
    <property type="molecule type" value="Genomic_DNA"/>
</dbReference>
<evidence type="ECO:0000256" key="3">
    <source>
        <dbReference type="ARBA" id="ARBA00022989"/>
    </source>
</evidence>